<gene>
    <name evidence="2" type="ORF">COT98_01960</name>
</gene>
<dbReference type="Proteomes" id="UP000228900">
    <property type="component" value="Unassembled WGS sequence"/>
</dbReference>
<organism evidence="2 3">
    <name type="scientific">Candidatus Falkowbacteria bacterium CG10_big_fil_rev_8_21_14_0_10_39_9</name>
    <dbReference type="NCBI Taxonomy" id="1974566"/>
    <lineage>
        <taxon>Bacteria</taxon>
        <taxon>Candidatus Falkowiibacteriota</taxon>
    </lineage>
</organism>
<feature type="transmembrane region" description="Helical" evidence="1">
    <location>
        <begin position="80"/>
        <end position="101"/>
    </location>
</feature>
<evidence type="ECO:0000313" key="3">
    <source>
        <dbReference type="Proteomes" id="UP000228900"/>
    </source>
</evidence>
<evidence type="ECO:0000313" key="2">
    <source>
        <dbReference type="EMBL" id="PIT94848.1"/>
    </source>
</evidence>
<evidence type="ECO:0000256" key="1">
    <source>
        <dbReference type="SAM" id="Phobius"/>
    </source>
</evidence>
<keyword evidence="1" id="KW-0812">Transmembrane</keyword>
<feature type="transmembrane region" description="Helical" evidence="1">
    <location>
        <begin position="33"/>
        <end position="53"/>
    </location>
</feature>
<dbReference type="EMBL" id="PFAQ01000033">
    <property type="protein sequence ID" value="PIT94848.1"/>
    <property type="molecule type" value="Genomic_DNA"/>
</dbReference>
<proteinExistence type="predicted"/>
<name>A0A2M6WPW8_9BACT</name>
<dbReference type="AlphaFoldDB" id="A0A2M6WPW8"/>
<protein>
    <submittedName>
        <fullName evidence="2">Uncharacterized protein</fullName>
    </submittedName>
</protein>
<accession>A0A2M6WPW8</accession>
<comment type="caution">
    <text evidence="2">The sequence shown here is derived from an EMBL/GenBank/DDBJ whole genome shotgun (WGS) entry which is preliminary data.</text>
</comment>
<keyword evidence="1" id="KW-1133">Transmembrane helix</keyword>
<feature type="transmembrane region" description="Helical" evidence="1">
    <location>
        <begin position="113"/>
        <end position="135"/>
    </location>
</feature>
<reference evidence="3" key="1">
    <citation type="submission" date="2017-09" db="EMBL/GenBank/DDBJ databases">
        <title>Depth-based differentiation of microbial function through sediment-hosted aquifers and enrichment of novel symbionts in the deep terrestrial subsurface.</title>
        <authorList>
            <person name="Probst A.J."/>
            <person name="Ladd B."/>
            <person name="Jarett J.K."/>
            <person name="Geller-Mcgrath D.E."/>
            <person name="Sieber C.M.K."/>
            <person name="Emerson J.B."/>
            <person name="Anantharaman K."/>
            <person name="Thomas B.C."/>
            <person name="Malmstrom R."/>
            <person name="Stieglmeier M."/>
            <person name="Klingl A."/>
            <person name="Woyke T."/>
            <person name="Ryan C.M."/>
            <person name="Banfield J.F."/>
        </authorList>
    </citation>
    <scope>NUCLEOTIDE SEQUENCE [LARGE SCALE GENOMIC DNA]</scope>
</reference>
<keyword evidence="1" id="KW-0472">Membrane</keyword>
<sequence length="138" mass="15808">MFSTGKISYNLAIFRNNLAGAWNEVFSWSFSRWGVAVALGLNLLNWLASFFLYRSLGDELTVLHYNVDFGIDLIGHRIQLFINPALGLSLIILNLVMLLFFARQKHFKFVSYLLWSTAILANLFLLLGVLAVYLINFR</sequence>